<evidence type="ECO:0000313" key="5">
    <source>
        <dbReference type="Proteomes" id="UP001176940"/>
    </source>
</evidence>
<comment type="caution">
    <text evidence="4">The sequence shown here is derived from an EMBL/GenBank/DDBJ whole genome shotgun (WGS) entry which is preliminary data.</text>
</comment>
<proteinExistence type="predicted"/>
<reference evidence="4" key="1">
    <citation type="submission" date="2023-07" db="EMBL/GenBank/DDBJ databases">
        <authorList>
            <person name="Stuckert A."/>
        </authorList>
    </citation>
    <scope>NUCLEOTIDE SEQUENCE</scope>
</reference>
<keyword evidence="1" id="KW-0175">Coiled coil</keyword>
<evidence type="ECO:0000256" key="1">
    <source>
        <dbReference type="SAM" id="Coils"/>
    </source>
</evidence>
<dbReference type="Proteomes" id="UP001176940">
    <property type="component" value="Unassembled WGS sequence"/>
</dbReference>
<dbReference type="InterPro" id="IPR056533">
    <property type="entry name" value="KIF21A/B_hel_1"/>
</dbReference>
<feature type="domain" description="KIF21A/B first helical" evidence="3">
    <location>
        <begin position="1"/>
        <end position="34"/>
    </location>
</feature>
<gene>
    <name evidence="4" type="ORF">RIMI_LOCUS870954</name>
</gene>
<organism evidence="4 5">
    <name type="scientific">Ranitomeya imitator</name>
    <name type="common">mimic poison frog</name>
    <dbReference type="NCBI Taxonomy" id="111125"/>
    <lineage>
        <taxon>Eukaryota</taxon>
        <taxon>Metazoa</taxon>
        <taxon>Chordata</taxon>
        <taxon>Craniata</taxon>
        <taxon>Vertebrata</taxon>
        <taxon>Euteleostomi</taxon>
        <taxon>Amphibia</taxon>
        <taxon>Batrachia</taxon>
        <taxon>Anura</taxon>
        <taxon>Neobatrachia</taxon>
        <taxon>Hyloidea</taxon>
        <taxon>Dendrobatidae</taxon>
        <taxon>Dendrobatinae</taxon>
        <taxon>Ranitomeya</taxon>
    </lineage>
</organism>
<feature type="coiled-coil region" evidence="1">
    <location>
        <begin position="2"/>
        <end position="36"/>
    </location>
</feature>
<evidence type="ECO:0000313" key="4">
    <source>
        <dbReference type="EMBL" id="CAJ0918802.1"/>
    </source>
</evidence>
<feature type="region of interest" description="Disordered" evidence="2">
    <location>
        <begin position="72"/>
        <end position="108"/>
    </location>
</feature>
<keyword evidence="5" id="KW-1185">Reference proteome</keyword>
<evidence type="ECO:0000256" key="2">
    <source>
        <dbReference type="SAM" id="MobiDB-lite"/>
    </source>
</evidence>
<evidence type="ECO:0000259" key="3">
    <source>
        <dbReference type="Pfam" id="PF23204"/>
    </source>
</evidence>
<feature type="compositionally biased region" description="Basic and acidic residues" evidence="2">
    <location>
        <begin position="80"/>
        <end position="101"/>
    </location>
</feature>
<protein>
    <recommendedName>
        <fullName evidence="3">KIF21A/B first helical domain-containing protein</fullName>
    </recommendedName>
</protein>
<dbReference type="Pfam" id="PF23204">
    <property type="entry name" value="KIF21A_2nd"/>
    <property type="match status" value="1"/>
</dbReference>
<dbReference type="EMBL" id="CAUEEQ010001102">
    <property type="protein sequence ID" value="CAJ0918802.1"/>
    <property type="molecule type" value="Genomic_DNA"/>
</dbReference>
<feature type="non-terminal residue" evidence="4">
    <location>
        <position position="108"/>
    </location>
</feature>
<name>A0ABN9KRN3_9NEOB</name>
<accession>A0ABN9KRN3</accession>
<sequence>MIHNYIKEIEDLRAKLLESEAVNENLRKNLSRASSRASYFSSPFSAALIPAEKETTEILDMAKKDIQKLKKIEKKKKKSVKDDNADNEKSEETGLTEKEFNDLDTVSM</sequence>